<sequence length="178" mass="20231">MMENLNPTIYFQEGDSSSDYRSNISIIDMLNIGNNNLTISEMTSMDIFEIIRRIKDPEYPLTLEQLNVVELKNISVDNNANRVIVYFTPTITSCSQASLIGLSILFKLTFTLPSRFKVIVKVTPGSYDSEEALNKQMRDKERVRAALENIQIFKAITKGIVNSDIWDDSIMCGETVIY</sequence>
<evidence type="ECO:0000259" key="3">
    <source>
        <dbReference type="Pfam" id="PF01883"/>
    </source>
</evidence>
<organism evidence="4 5">
    <name type="scientific">Cryptosporidium andersoni</name>
    <dbReference type="NCBI Taxonomy" id="117008"/>
    <lineage>
        <taxon>Eukaryota</taxon>
        <taxon>Sar</taxon>
        <taxon>Alveolata</taxon>
        <taxon>Apicomplexa</taxon>
        <taxon>Conoidasida</taxon>
        <taxon>Coccidia</taxon>
        <taxon>Eucoccidiorida</taxon>
        <taxon>Eimeriorina</taxon>
        <taxon>Cryptosporidiidae</taxon>
        <taxon>Cryptosporidium</taxon>
    </lineage>
</organism>
<reference evidence="4 5" key="1">
    <citation type="submission" date="2016-10" db="EMBL/GenBank/DDBJ databases">
        <title>Reductive evolution of mitochondrial metabolism and differential evolution of invasion-related proteins in Cryptosporidium.</title>
        <authorList>
            <person name="Liu S."/>
            <person name="Roellig D.M."/>
            <person name="Guo Y."/>
            <person name="Li N."/>
            <person name="Frace M.A."/>
            <person name="Tang K."/>
            <person name="Zhang L."/>
            <person name="Feng Y."/>
            <person name="Xiao L."/>
        </authorList>
    </citation>
    <scope>NUCLEOTIDE SEQUENCE [LARGE SCALE GENOMIC DNA]</scope>
    <source>
        <strain evidence="4">30847</strain>
    </source>
</reference>
<dbReference type="SUPFAM" id="SSF117916">
    <property type="entry name" value="Fe-S cluster assembly (FSCA) domain-like"/>
    <property type="match status" value="1"/>
</dbReference>
<dbReference type="GO" id="GO:1990229">
    <property type="term" value="C:iron-sulfur cluster assembly complex"/>
    <property type="evidence" value="ECO:0007669"/>
    <property type="project" value="UniProtKB-ARBA"/>
</dbReference>
<keyword evidence="5" id="KW-1185">Reference proteome</keyword>
<dbReference type="PANTHER" id="PTHR12377">
    <property type="entry name" value="CYTOSOLIC IRON-SULFUR ASSEMBLY COMPONENT 2B-RELATED"/>
    <property type="match status" value="1"/>
</dbReference>
<protein>
    <recommendedName>
        <fullName evidence="3">MIP18 family-like domain-containing protein</fullName>
    </recommendedName>
</protein>
<dbReference type="InterPro" id="IPR034904">
    <property type="entry name" value="FSCA_dom_sf"/>
</dbReference>
<dbReference type="OrthoDB" id="2746at2759"/>
<dbReference type="Proteomes" id="UP000186804">
    <property type="component" value="Unassembled WGS sequence"/>
</dbReference>
<name>A0A1J4MTE6_9CRYT</name>
<dbReference type="GeneID" id="92365874"/>
<dbReference type="EMBL" id="LRBS01000034">
    <property type="protein sequence ID" value="OII77529.1"/>
    <property type="molecule type" value="Genomic_DNA"/>
</dbReference>
<dbReference type="GO" id="GO:0007059">
    <property type="term" value="P:chromosome segregation"/>
    <property type="evidence" value="ECO:0007669"/>
    <property type="project" value="UniProtKB-KW"/>
</dbReference>
<evidence type="ECO:0000313" key="4">
    <source>
        <dbReference type="EMBL" id="OII77529.1"/>
    </source>
</evidence>
<comment type="caution">
    <text evidence="4">The sequence shown here is derived from an EMBL/GenBank/DDBJ whole genome shotgun (WGS) entry which is preliminary data.</text>
</comment>
<dbReference type="RefSeq" id="XP_067069375.1">
    <property type="nucleotide sequence ID" value="XM_067211923.1"/>
</dbReference>
<dbReference type="FunFam" id="3.30.300.130:FF:000005">
    <property type="entry name" value="Mitotic spindle-associated mmxd complex subunit"/>
    <property type="match status" value="1"/>
</dbReference>
<feature type="domain" description="MIP18 family-like" evidence="3">
    <location>
        <begin position="46"/>
        <end position="122"/>
    </location>
</feature>
<dbReference type="Gene3D" id="3.30.300.130">
    <property type="entry name" value="Fe-S cluster assembly (FSCA)"/>
    <property type="match status" value="1"/>
</dbReference>
<dbReference type="PANTHER" id="PTHR12377:SF0">
    <property type="entry name" value="CYTOSOLIC IRON-SULFUR ASSEMBLY COMPONENT 2B"/>
    <property type="match status" value="1"/>
</dbReference>
<dbReference type="Pfam" id="PF01883">
    <property type="entry name" value="FeS_assembly_P"/>
    <property type="match status" value="1"/>
</dbReference>
<evidence type="ECO:0000256" key="2">
    <source>
        <dbReference type="ARBA" id="ARBA00022829"/>
    </source>
</evidence>
<dbReference type="GO" id="GO:0051604">
    <property type="term" value="P:protein maturation"/>
    <property type="evidence" value="ECO:0007669"/>
    <property type="project" value="InterPro"/>
</dbReference>
<proteinExistence type="inferred from homology"/>
<dbReference type="VEuPathDB" id="CryptoDB:cand_016890"/>
<gene>
    <name evidence="4" type="ORF">cand_016890</name>
</gene>
<comment type="similarity">
    <text evidence="1">Belongs to the MIP18 family.</text>
</comment>
<evidence type="ECO:0000256" key="1">
    <source>
        <dbReference type="ARBA" id="ARBA00010381"/>
    </source>
</evidence>
<dbReference type="InterPro" id="IPR039796">
    <property type="entry name" value="MIP18"/>
</dbReference>
<dbReference type="AlphaFoldDB" id="A0A1J4MTE6"/>
<dbReference type="InterPro" id="IPR002744">
    <property type="entry name" value="MIP18-like"/>
</dbReference>
<dbReference type="Gene3D" id="6.10.250.1280">
    <property type="match status" value="1"/>
</dbReference>
<evidence type="ECO:0000313" key="5">
    <source>
        <dbReference type="Proteomes" id="UP000186804"/>
    </source>
</evidence>
<keyword evidence="2" id="KW-0159">Chromosome partition</keyword>
<accession>A0A1J4MTE6</accession>
<dbReference type="GO" id="GO:0140535">
    <property type="term" value="C:intracellular protein-containing complex"/>
    <property type="evidence" value="ECO:0007669"/>
    <property type="project" value="UniProtKB-ARBA"/>
</dbReference>